<dbReference type="PANTHER" id="PTHR47769:SF1">
    <property type="entry name" value="WAP FOUR-DISULFIDE CORE DOMAIN PROTEIN 8"/>
    <property type="match status" value="1"/>
</dbReference>
<dbReference type="InterPro" id="IPR020901">
    <property type="entry name" value="Prtase_inh_Kunz-CS"/>
</dbReference>
<dbReference type="GO" id="GO:0004867">
    <property type="term" value="F:serine-type endopeptidase inhibitor activity"/>
    <property type="evidence" value="ECO:0007669"/>
    <property type="project" value="InterPro"/>
</dbReference>
<dbReference type="InterPro" id="IPR036880">
    <property type="entry name" value="Kunitz_BPTI_sf"/>
</dbReference>
<feature type="transmembrane region" description="Helical" evidence="2">
    <location>
        <begin position="7"/>
        <end position="25"/>
    </location>
</feature>
<organism evidence="5 6">
    <name type="scientific">Trichechus manatus latirostris</name>
    <name type="common">Florida manatee</name>
    <dbReference type="NCBI Taxonomy" id="127582"/>
    <lineage>
        <taxon>Eukaryota</taxon>
        <taxon>Metazoa</taxon>
        <taxon>Chordata</taxon>
        <taxon>Craniata</taxon>
        <taxon>Vertebrata</taxon>
        <taxon>Euteleostomi</taxon>
        <taxon>Mammalia</taxon>
        <taxon>Eutheria</taxon>
        <taxon>Afrotheria</taxon>
        <taxon>Sirenia</taxon>
        <taxon>Trichechidae</taxon>
        <taxon>Trichechus</taxon>
    </lineage>
</organism>
<dbReference type="SUPFAM" id="SSF57362">
    <property type="entry name" value="BPTI-like"/>
    <property type="match status" value="1"/>
</dbReference>
<keyword evidence="5" id="KW-1185">Reference proteome</keyword>
<dbReference type="Gene3D" id="4.10.75.10">
    <property type="entry name" value="Elafin-like"/>
    <property type="match status" value="2"/>
</dbReference>
<dbReference type="PANTHER" id="PTHR47769">
    <property type="entry name" value="WAP FOUR-DISULFIDE CORE DOMAIN PROTEIN 8"/>
    <property type="match status" value="1"/>
</dbReference>
<dbReference type="InParanoid" id="A0A2Y9G0G1"/>
<feature type="domain" description="WAP" evidence="4">
    <location>
        <begin position="71"/>
        <end position="117"/>
    </location>
</feature>
<evidence type="ECO:0000313" key="6">
    <source>
        <dbReference type="RefSeq" id="XP_012414104.1"/>
    </source>
</evidence>
<evidence type="ECO:0000259" key="4">
    <source>
        <dbReference type="PROSITE" id="PS51390"/>
    </source>
</evidence>
<feature type="domain" description="WAP" evidence="4">
    <location>
        <begin position="170"/>
        <end position="217"/>
    </location>
</feature>
<evidence type="ECO:0000256" key="1">
    <source>
        <dbReference type="ARBA" id="ARBA00023157"/>
    </source>
</evidence>
<dbReference type="CDD" id="cd00109">
    <property type="entry name" value="Kunitz-type"/>
    <property type="match status" value="1"/>
</dbReference>
<dbReference type="RefSeq" id="XP_012414104.1">
    <property type="nucleotide sequence ID" value="XM_012558650.1"/>
</dbReference>
<dbReference type="STRING" id="127582.A0A2Y9G0G1"/>
<evidence type="ECO:0000259" key="3">
    <source>
        <dbReference type="PROSITE" id="PS50279"/>
    </source>
</evidence>
<proteinExistence type="predicted"/>
<dbReference type="CDD" id="cd00199">
    <property type="entry name" value="WAP"/>
    <property type="match status" value="1"/>
</dbReference>
<dbReference type="OrthoDB" id="196393at2759"/>
<sequence length="256" mass="29565">MWRFCQYVYIYVYSHCALSLHIISSNPHNKDNNATRRLPLHSSTFSWRNLVLLLLLSLFWGGHSSWSFLKFKKKPGKCPKERLHCTSLTFSCQRDIDCQDYLKCCSFNCMKTCLDPPCLLPPKPGDCHDQEKRYFYDPKQHQCISFVYGGCHGNVNNFLSEANCKKACARVFKKGQCPLFPFNNHMQCPNSCRSDYDCPMTDKCCESACGFVCAKSGKVKSSHCPHKPENCFKIEEPKCQQDYDCKTQEKCCLFVD</sequence>
<dbReference type="InterPro" id="IPR002223">
    <property type="entry name" value="Kunitz_BPTI"/>
</dbReference>
<dbReference type="Proteomes" id="UP000248480">
    <property type="component" value="Unplaced"/>
</dbReference>
<dbReference type="PROSITE" id="PS00280">
    <property type="entry name" value="BPTI_KUNITZ_1"/>
    <property type="match status" value="1"/>
</dbReference>
<reference evidence="6" key="1">
    <citation type="submission" date="2025-08" db="UniProtKB">
        <authorList>
            <consortium name="RefSeq"/>
        </authorList>
    </citation>
    <scope>IDENTIFICATION</scope>
</reference>
<dbReference type="PROSITE" id="PS50279">
    <property type="entry name" value="BPTI_KUNITZ_2"/>
    <property type="match status" value="1"/>
</dbReference>
<dbReference type="KEGG" id="tmu:105756831"/>
<dbReference type="Pfam" id="PF00095">
    <property type="entry name" value="WAP"/>
    <property type="match status" value="3"/>
</dbReference>
<dbReference type="SMART" id="SM00217">
    <property type="entry name" value="WAP"/>
    <property type="match status" value="2"/>
</dbReference>
<feature type="domain" description="BPTI/Kunitz inhibitor" evidence="3">
    <location>
        <begin position="118"/>
        <end position="168"/>
    </location>
</feature>
<keyword evidence="2" id="KW-1133">Transmembrane helix</keyword>
<dbReference type="CTD" id="90199"/>
<keyword evidence="2" id="KW-0472">Membrane</keyword>
<accession>A0A2Y9G0G1</accession>
<dbReference type="PROSITE" id="PS51390">
    <property type="entry name" value="WAP"/>
    <property type="match status" value="2"/>
</dbReference>
<evidence type="ECO:0000256" key="2">
    <source>
        <dbReference type="SAM" id="Phobius"/>
    </source>
</evidence>
<dbReference type="Gene3D" id="4.10.410.10">
    <property type="entry name" value="Pancreatic trypsin inhibitor Kunitz domain"/>
    <property type="match status" value="1"/>
</dbReference>
<dbReference type="FunFam" id="4.10.410.10:FF:000020">
    <property type="entry name" value="Collagen, type VI, alpha 3"/>
    <property type="match status" value="1"/>
</dbReference>
<keyword evidence="2" id="KW-0812">Transmembrane</keyword>
<name>A0A2Y9G0G1_TRIMA</name>
<protein>
    <submittedName>
        <fullName evidence="6">WAP four-disulfide core domain protein 8</fullName>
    </submittedName>
</protein>
<evidence type="ECO:0000313" key="5">
    <source>
        <dbReference type="Proteomes" id="UP000248480"/>
    </source>
</evidence>
<dbReference type="SUPFAM" id="SSF57256">
    <property type="entry name" value="Elafin-like"/>
    <property type="match status" value="2"/>
</dbReference>
<dbReference type="InterPro" id="IPR008197">
    <property type="entry name" value="WAP_dom"/>
</dbReference>
<dbReference type="GO" id="GO:0005576">
    <property type="term" value="C:extracellular region"/>
    <property type="evidence" value="ECO:0007669"/>
    <property type="project" value="InterPro"/>
</dbReference>
<dbReference type="InterPro" id="IPR036645">
    <property type="entry name" value="Elafin-like_sf"/>
</dbReference>
<feature type="transmembrane region" description="Helical" evidence="2">
    <location>
        <begin position="45"/>
        <end position="69"/>
    </location>
</feature>
<dbReference type="GeneID" id="105756831"/>
<gene>
    <name evidence="6" type="primary">WFDC8</name>
</gene>
<dbReference type="AlphaFoldDB" id="A0A2Y9G0G1"/>
<dbReference type="Pfam" id="PF00014">
    <property type="entry name" value="Kunitz_BPTI"/>
    <property type="match status" value="1"/>
</dbReference>
<dbReference type="FunCoup" id="A0A2Y9G0G1">
    <property type="interactions" value="1"/>
</dbReference>
<dbReference type="PRINTS" id="PR00759">
    <property type="entry name" value="BASICPTASE"/>
</dbReference>
<dbReference type="SMART" id="SM00131">
    <property type="entry name" value="KU"/>
    <property type="match status" value="1"/>
</dbReference>
<keyword evidence="1" id="KW-1015">Disulfide bond</keyword>